<feature type="transmembrane region" description="Helical" evidence="2">
    <location>
        <begin position="9"/>
        <end position="28"/>
    </location>
</feature>
<dbReference type="Pfam" id="PF19487">
    <property type="entry name" value="DUF6023"/>
    <property type="match status" value="1"/>
</dbReference>
<dbReference type="InterPro" id="IPR046065">
    <property type="entry name" value="DUF6023"/>
</dbReference>
<protein>
    <submittedName>
        <fullName evidence="3">DUF6023 family protein</fullName>
    </submittedName>
</protein>
<evidence type="ECO:0000256" key="1">
    <source>
        <dbReference type="SAM" id="MobiDB-lite"/>
    </source>
</evidence>
<name>A0ABT1DUB4_9ACTN</name>
<sequence length="152" mass="16302">MTGERARGAVLYAAAAVLVVGGASWFFASAPPGRDNDQINEWRTAVEQQLPDTEDQVDASTSVLGGGADQSFETSVETGEYRVSMICRGGPESQLRVSLSQIGPDTGRGLQCSGDRPVYSFEVGLGDVMRLNIVVSDNGPVVFRYQVEHVFD</sequence>
<dbReference type="EMBL" id="JAMYJR010000031">
    <property type="protein sequence ID" value="MCO8274441.1"/>
    <property type="molecule type" value="Genomic_DNA"/>
</dbReference>
<accession>A0ABT1DUB4</accession>
<proteinExistence type="predicted"/>
<evidence type="ECO:0000313" key="3">
    <source>
        <dbReference type="EMBL" id="MCO8274441.1"/>
    </source>
</evidence>
<keyword evidence="2" id="KW-0472">Membrane</keyword>
<dbReference type="RefSeq" id="WP_253240516.1">
    <property type="nucleotide sequence ID" value="NZ_JAMYJR010000031.1"/>
</dbReference>
<keyword evidence="2" id="KW-1133">Transmembrane helix</keyword>
<feature type="region of interest" description="Disordered" evidence="1">
    <location>
        <begin position="51"/>
        <end position="70"/>
    </location>
</feature>
<keyword evidence="4" id="KW-1185">Reference proteome</keyword>
<evidence type="ECO:0000256" key="2">
    <source>
        <dbReference type="SAM" id="Phobius"/>
    </source>
</evidence>
<reference evidence="3 4" key="1">
    <citation type="submission" date="2022-06" db="EMBL/GenBank/DDBJ databases">
        <title>New Species of the Genus Actinoplanes, ActinopZanes ferrugineus.</title>
        <authorList>
            <person name="Ding P."/>
        </authorList>
    </citation>
    <scope>NUCLEOTIDE SEQUENCE [LARGE SCALE GENOMIC DNA]</scope>
    <source>
        <strain evidence="3 4">TRM88003</strain>
    </source>
</reference>
<evidence type="ECO:0000313" key="4">
    <source>
        <dbReference type="Proteomes" id="UP001523369"/>
    </source>
</evidence>
<comment type="caution">
    <text evidence="3">The sequence shown here is derived from an EMBL/GenBank/DDBJ whole genome shotgun (WGS) entry which is preliminary data.</text>
</comment>
<keyword evidence="2" id="KW-0812">Transmembrane</keyword>
<gene>
    <name evidence="3" type="ORF">M1L60_27975</name>
</gene>
<dbReference type="Proteomes" id="UP001523369">
    <property type="component" value="Unassembled WGS sequence"/>
</dbReference>
<organism evidence="3 4">
    <name type="scientific">Paractinoplanes aksuensis</name>
    <dbReference type="NCBI Taxonomy" id="2939490"/>
    <lineage>
        <taxon>Bacteria</taxon>
        <taxon>Bacillati</taxon>
        <taxon>Actinomycetota</taxon>
        <taxon>Actinomycetes</taxon>
        <taxon>Micromonosporales</taxon>
        <taxon>Micromonosporaceae</taxon>
        <taxon>Paractinoplanes</taxon>
    </lineage>
</organism>